<dbReference type="InterPro" id="IPR007325">
    <property type="entry name" value="KFase/CYL"/>
</dbReference>
<dbReference type="AlphaFoldDB" id="A0A367YVG6"/>
<dbReference type="EMBL" id="QOUI01000008">
    <property type="protein sequence ID" value="RCK68961.1"/>
    <property type="molecule type" value="Genomic_DNA"/>
</dbReference>
<sequence length="311" mass="34151">MERLLHPAHLPQRSHHPHGAARTAFLPRRHGRVLLRIAVRDVAAGSGAHHRVLHRRAALSHRGDRDDRGQGVRAVGCTVHDLSFEIPVEHFRWNQERSLTQCLDAGDPFTTTTFTMSAHGFTHADAPAHVVAKSPTVEALDASAWIGWATVLDVSAVPAGAPVEPEDLAQAAAGVTLRDILLIRTDWELRRDVGTEAYWLDSPHLSSAAARWLVDRGPRLVGFDFPQDRAIGDAMRGHTVRPTDFVTHDLLLRRGVLLLEYLRGLSALPREVFLVAAPLKLAAGDGAPCRAVALCPDPDDPDDHPDERHRT</sequence>
<dbReference type="Gene3D" id="3.50.30.50">
    <property type="entry name" value="Putative cyclase"/>
    <property type="match status" value="1"/>
</dbReference>
<dbReference type="GO" id="GO:0019441">
    <property type="term" value="P:L-tryptophan catabolic process to kynurenine"/>
    <property type="evidence" value="ECO:0007669"/>
    <property type="project" value="InterPro"/>
</dbReference>
<reference evidence="2 3" key="1">
    <citation type="submission" date="2018-07" db="EMBL/GenBank/DDBJ databases">
        <title>Desertimonas flava gen. nov. sp. nov.</title>
        <authorList>
            <person name="Liu S."/>
        </authorList>
    </citation>
    <scope>NUCLEOTIDE SEQUENCE [LARGE SCALE GENOMIC DNA]</scope>
    <source>
        <strain evidence="2 3">16Sb5-5</strain>
    </source>
</reference>
<evidence type="ECO:0000313" key="2">
    <source>
        <dbReference type="EMBL" id="RCK68961.1"/>
    </source>
</evidence>
<gene>
    <name evidence="2" type="ORF">DT076_13700</name>
</gene>
<dbReference type="Pfam" id="PF04199">
    <property type="entry name" value="Cyclase"/>
    <property type="match status" value="1"/>
</dbReference>
<dbReference type="GO" id="GO:0004061">
    <property type="term" value="F:arylformamidase activity"/>
    <property type="evidence" value="ECO:0007669"/>
    <property type="project" value="InterPro"/>
</dbReference>
<organism evidence="2 3">
    <name type="scientific">Desertihabitans brevis</name>
    <dbReference type="NCBI Taxonomy" id="2268447"/>
    <lineage>
        <taxon>Bacteria</taxon>
        <taxon>Bacillati</taxon>
        <taxon>Actinomycetota</taxon>
        <taxon>Actinomycetes</taxon>
        <taxon>Propionibacteriales</taxon>
        <taxon>Propionibacteriaceae</taxon>
        <taxon>Desertihabitans</taxon>
    </lineage>
</organism>
<keyword evidence="3" id="KW-1185">Reference proteome</keyword>
<accession>A0A367YVG6</accession>
<dbReference type="InterPro" id="IPR037175">
    <property type="entry name" value="KFase_sf"/>
</dbReference>
<protein>
    <submittedName>
        <fullName evidence="2">Cyclase family protein</fullName>
    </submittedName>
</protein>
<proteinExistence type="predicted"/>
<dbReference type="SUPFAM" id="SSF102198">
    <property type="entry name" value="Putative cyclase"/>
    <property type="match status" value="1"/>
</dbReference>
<comment type="caution">
    <text evidence="2">The sequence shown here is derived from an EMBL/GenBank/DDBJ whole genome shotgun (WGS) entry which is preliminary data.</text>
</comment>
<dbReference type="PANTHER" id="PTHR31118">
    <property type="entry name" value="CYCLASE-LIKE PROTEIN 2"/>
    <property type="match status" value="1"/>
</dbReference>
<evidence type="ECO:0000313" key="3">
    <source>
        <dbReference type="Proteomes" id="UP000252770"/>
    </source>
</evidence>
<feature type="region of interest" description="Disordered" evidence="1">
    <location>
        <begin position="1"/>
        <end position="20"/>
    </location>
</feature>
<dbReference type="PANTHER" id="PTHR31118:SF32">
    <property type="entry name" value="KYNURENINE FORMAMIDASE"/>
    <property type="match status" value="1"/>
</dbReference>
<evidence type="ECO:0000256" key="1">
    <source>
        <dbReference type="SAM" id="MobiDB-lite"/>
    </source>
</evidence>
<dbReference type="Proteomes" id="UP000252770">
    <property type="component" value="Unassembled WGS sequence"/>
</dbReference>
<name>A0A367YVG6_9ACTN</name>